<dbReference type="InterPro" id="IPR019787">
    <property type="entry name" value="Znf_PHD-finger"/>
</dbReference>
<feature type="region of interest" description="Disordered" evidence="5">
    <location>
        <begin position="246"/>
        <end position="297"/>
    </location>
</feature>
<protein>
    <recommendedName>
        <fullName evidence="6">PHD-type domain-containing protein</fullName>
    </recommendedName>
</protein>
<dbReference type="InterPro" id="IPR011011">
    <property type="entry name" value="Znf_FYVE_PHD"/>
</dbReference>
<evidence type="ECO:0000256" key="3">
    <source>
        <dbReference type="ARBA" id="ARBA00022833"/>
    </source>
</evidence>
<accession>A0A448ZH98</accession>
<dbReference type="PROSITE" id="PS01359">
    <property type="entry name" value="ZF_PHD_1"/>
    <property type="match status" value="1"/>
</dbReference>
<dbReference type="Gene3D" id="2.30.30.1150">
    <property type="match status" value="1"/>
</dbReference>
<evidence type="ECO:0000256" key="4">
    <source>
        <dbReference type="PROSITE-ProRule" id="PRU00146"/>
    </source>
</evidence>
<dbReference type="GO" id="GO:0008270">
    <property type="term" value="F:zinc ion binding"/>
    <property type="evidence" value="ECO:0007669"/>
    <property type="project" value="UniProtKB-KW"/>
</dbReference>
<feature type="domain" description="PHD-type" evidence="6">
    <location>
        <begin position="60"/>
        <end position="110"/>
    </location>
</feature>
<dbReference type="CDD" id="cd05162">
    <property type="entry name" value="PWWP"/>
    <property type="match status" value="1"/>
</dbReference>
<dbReference type="InterPro" id="IPR000313">
    <property type="entry name" value="PWWP_dom"/>
</dbReference>
<dbReference type="PANTHER" id="PTHR47162:SF10">
    <property type="entry name" value="METHYL-CPG-BINDING DOMAIN-CONTAINING PROTEIN 9 ISOFORM X1"/>
    <property type="match status" value="1"/>
</dbReference>
<dbReference type="CDD" id="cd15519">
    <property type="entry name" value="PHD1_Lid2p_like"/>
    <property type="match status" value="1"/>
</dbReference>
<keyword evidence="2 4" id="KW-0863">Zinc-finger</keyword>
<dbReference type="InterPro" id="IPR019786">
    <property type="entry name" value="Zinc_finger_PHD-type_CS"/>
</dbReference>
<dbReference type="OrthoDB" id="432829at2759"/>
<dbReference type="Pfam" id="PF00628">
    <property type="entry name" value="PHD"/>
    <property type="match status" value="1"/>
</dbReference>
<gene>
    <name evidence="7" type="ORF">PSNMU_V1.4_AUG-EV-PASAV3_0083380</name>
</gene>
<keyword evidence="8" id="KW-1185">Reference proteome</keyword>
<evidence type="ECO:0000256" key="1">
    <source>
        <dbReference type="ARBA" id="ARBA00022723"/>
    </source>
</evidence>
<evidence type="ECO:0000313" key="7">
    <source>
        <dbReference type="EMBL" id="VEU41423.1"/>
    </source>
</evidence>
<dbReference type="Proteomes" id="UP000291116">
    <property type="component" value="Unassembled WGS sequence"/>
</dbReference>
<dbReference type="AlphaFoldDB" id="A0A448ZH98"/>
<organism evidence="7 8">
    <name type="scientific">Pseudo-nitzschia multistriata</name>
    <dbReference type="NCBI Taxonomy" id="183589"/>
    <lineage>
        <taxon>Eukaryota</taxon>
        <taxon>Sar</taxon>
        <taxon>Stramenopiles</taxon>
        <taxon>Ochrophyta</taxon>
        <taxon>Bacillariophyta</taxon>
        <taxon>Bacillariophyceae</taxon>
        <taxon>Bacillariophycidae</taxon>
        <taxon>Bacillariales</taxon>
        <taxon>Bacillariaceae</taxon>
        <taxon>Pseudo-nitzschia</taxon>
    </lineage>
</organism>
<evidence type="ECO:0000256" key="5">
    <source>
        <dbReference type="SAM" id="MobiDB-lite"/>
    </source>
</evidence>
<dbReference type="InterPro" id="IPR001965">
    <property type="entry name" value="Znf_PHD"/>
</dbReference>
<reference evidence="7 8" key="1">
    <citation type="submission" date="2019-01" db="EMBL/GenBank/DDBJ databases">
        <authorList>
            <person name="Ferrante I. M."/>
        </authorList>
    </citation>
    <scope>NUCLEOTIDE SEQUENCE [LARGE SCALE GENOMIC DNA]</scope>
    <source>
        <strain evidence="7 8">B856</strain>
    </source>
</reference>
<keyword evidence="3" id="KW-0862">Zinc</keyword>
<dbReference type="SUPFAM" id="SSF63748">
    <property type="entry name" value="Tudor/PWWP/MBT"/>
    <property type="match status" value="1"/>
</dbReference>
<evidence type="ECO:0000259" key="6">
    <source>
        <dbReference type="PROSITE" id="PS50016"/>
    </source>
</evidence>
<dbReference type="PANTHER" id="PTHR47162">
    <property type="entry name" value="OS02G0192300 PROTEIN"/>
    <property type="match status" value="1"/>
</dbReference>
<dbReference type="PROSITE" id="PS50016">
    <property type="entry name" value="ZF_PHD_2"/>
    <property type="match status" value="1"/>
</dbReference>
<feature type="compositionally biased region" description="Basic residues" evidence="5">
    <location>
        <begin position="262"/>
        <end position="271"/>
    </location>
</feature>
<proteinExistence type="predicted"/>
<dbReference type="EMBL" id="CAACVS010000350">
    <property type="protein sequence ID" value="VEU41423.1"/>
    <property type="molecule type" value="Genomic_DNA"/>
</dbReference>
<keyword evidence="1" id="KW-0479">Metal-binding</keyword>
<dbReference type="Gene3D" id="2.30.30.140">
    <property type="match status" value="1"/>
</dbReference>
<sequence>MASKTGSYLRKSDRQRILRDLHQKGELEEADVPESVRKEVESVTMVDVECKLNPEPESFGTGCLACGRDDDHANIILCEACDAEYHTHCLEPPLSCVPAGDWYCPECKGPAGHEDRDGLGALVCALPPKFTSRFGEVCWAHGGVGFGWWPAIIYDPRFTSGKVREEAKKSLGKRQLVYFFACKDTPFSVLTMSKITKWYDGMSDDFHLGKTARSSGQKRTTNFREALQAATIEMAKPIEMRMDWNHSDQPQILPSPQPKKVPPPRKRKRRQLSPQRSASNKVSRPKPRSRSRGFPLIPDETVQVLTRRNLDFALEGLRMTNQNTRSLVYPIIEPSEDGELFVKILQKESLPVEGLDGETLPNSFKNVGFIKLASRKTNTFSDARLVIQEELVPDTISSDAEWRFFVPGLGPVSSKQETIMGPVYSFLRQTTRHSNLGDGTLLHPLKVFIVELKTSAGTSSGTEPPTTASEN</sequence>
<dbReference type="Pfam" id="PF00855">
    <property type="entry name" value="PWWP"/>
    <property type="match status" value="1"/>
</dbReference>
<evidence type="ECO:0000313" key="8">
    <source>
        <dbReference type="Proteomes" id="UP000291116"/>
    </source>
</evidence>
<evidence type="ECO:0000256" key="2">
    <source>
        <dbReference type="ARBA" id="ARBA00022771"/>
    </source>
</evidence>
<dbReference type="SMART" id="SM00249">
    <property type="entry name" value="PHD"/>
    <property type="match status" value="1"/>
</dbReference>
<feature type="compositionally biased region" description="Low complexity" evidence="5">
    <location>
        <begin position="272"/>
        <end position="282"/>
    </location>
</feature>
<name>A0A448ZH98_9STRA</name>
<dbReference type="SUPFAM" id="SSF57903">
    <property type="entry name" value="FYVE/PHD zinc finger"/>
    <property type="match status" value="1"/>
</dbReference>